<proteinExistence type="predicted"/>
<dbReference type="EMBL" id="LAZR01000095">
    <property type="protein sequence ID" value="KKN92416.1"/>
    <property type="molecule type" value="Genomic_DNA"/>
</dbReference>
<sequence length="136" mass="15664">MPRITDIINKANPLITWKIYYHDPNSKDYYSTFSNLDGTAEQAPVNGVIVIQQPIENGRGIDQVTNGDYYALDEENKWIGMDVLGLQDRIDNNIPFTALKEGRWINLERFWDILYLAGDDKDFVSEPEGRISRIPK</sequence>
<accession>A0A0F9X0Y8</accession>
<comment type="caution">
    <text evidence="1">The sequence shown here is derived from an EMBL/GenBank/DDBJ whole genome shotgun (WGS) entry which is preliminary data.</text>
</comment>
<name>A0A0F9X0Y8_9ZZZZ</name>
<protein>
    <submittedName>
        <fullName evidence="1">Uncharacterized protein</fullName>
    </submittedName>
</protein>
<evidence type="ECO:0000313" key="1">
    <source>
        <dbReference type="EMBL" id="KKN92416.1"/>
    </source>
</evidence>
<organism evidence="1">
    <name type="scientific">marine sediment metagenome</name>
    <dbReference type="NCBI Taxonomy" id="412755"/>
    <lineage>
        <taxon>unclassified sequences</taxon>
        <taxon>metagenomes</taxon>
        <taxon>ecological metagenomes</taxon>
    </lineage>
</organism>
<gene>
    <name evidence="1" type="ORF">LCGC14_0209070</name>
</gene>
<dbReference type="AlphaFoldDB" id="A0A0F9X0Y8"/>
<reference evidence="1" key="1">
    <citation type="journal article" date="2015" name="Nature">
        <title>Complex archaea that bridge the gap between prokaryotes and eukaryotes.</title>
        <authorList>
            <person name="Spang A."/>
            <person name="Saw J.H."/>
            <person name="Jorgensen S.L."/>
            <person name="Zaremba-Niedzwiedzka K."/>
            <person name="Martijn J."/>
            <person name="Lind A.E."/>
            <person name="van Eijk R."/>
            <person name="Schleper C."/>
            <person name="Guy L."/>
            <person name="Ettema T.J."/>
        </authorList>
    </citation>
    <scope>NUCLEOTIDE SEQUENCE</scope>
</reference>